<accession>A0AAX3X3U2</accession>
<dbReference type="Proteomes" id="UP001178322">
    <property type="component" value="Chromosome"/>
</dbReference>
<dbReference type="EMBL" id="CP126101">
    <property type="protein sequence ID" value="WHY53703.1"/>
    <property type="molecule type" value="Genomic_DNA"/>
</dbReference>
<protein>
    <submittedName>
        <fullName evidence="1">DnaD domain protein</fullName>
    </submittedName>
</protein>
<reference evidence="1" key="1">
    <citation type="submission" date="2023-05" db="EMBL/GenBank/DDBJ databases">
        <title>Comparative genomics of Bacillaceae isolates and their secondary metabolite potential.</title>
        <authorList>
            <person name="Song L."/>
            <person name="Nielsen L.J."/>
            <person name="Mohite O."/>
            <person name="Xu X."/>
            <person name="Weber T."/>
            <person name="Kovacs A.T."/>
        </authorList>
    </citation>
    <scope>NUCLEOTIDE SEQUENCE</scope>
    <source>
        <strain evidence="1">LY1</strain>
    </source>
</reference>
<dbReference type="AlphaFoldDB" id="A0AAX3X3U2"/>
<sequence length="144" mass="17161">MMKNKKRFKKTNNRVVHGKTPEERFKEIRGMTIEEWNEQQFKAKTGMTPDEWYINEAKSTTPFDFIKERYGTVTEDDIKLVKDLQLLGLKDDVIYVLLDHVAIVSRIGMVHLLVKEIGENWFNEKIFTIEKAISYVREQQKKYM</sequence>
<evidence type="ECO:0000313" key="2">
    <source>
        <dbReference type="Proteomes" id="UP001178322"/>
    </source>
</evidence>
<name>A0AAX3X3U2_9BACI</name>
<dbReference type="RefSeq" id="WP_283872144.1">
    <property type="nucleotide sequence ID" value="NZ_CP126101.1"/>
</dbReference>
<evidence type="ECO:0000313" key="1">
    <source>
        <dbReference type="EMBL" id="WHY53703.1"/>
    </source>
</evidence>
<gene>
    <name evidence="1" type="ORF">QNH24_10845</name>
</gene>
<organism evidence="1 2">
    <name type="scientific">Lysinibacillus pakistanensis</name>
    <dbReference type="NCBI Taxonomy" id="759811"/>
    <lineage>
        <taxon>Bacteria</taxon>
        <taxon>Bacillati</taxon>
        <taxon>Bacillota</taxon>
        <taxon>Bacilli</taxon>
        <taxon>Bacillales</taxon>
        <taxon>Bacillaceae</taxon>
        <taxon>Lysinibacillus</taxon>
    </lineage>
</organism>
<proteinExistence type="predicted"/>